<dbReference type="PANTHER" id="PTHR33232:SF11">
    <property type="entry name" value="PROTEIN SIEVE ELEMENT OCCLUSION C"/>
    <property type="match status" value="1"/>
</dbReference>
<comment type="caution">
    <text evidence="2">The sequence shown here is derived from an EMBL/GenBank/DDBJ whole genome shotgun (WGS) entry which is preliminary data.</text>
</comment>
<evidence type="ECO:0000259" key="1">
    <source>
        <dbReference type="Pfam" id="PF14577"/>
    </source>
</evidence>
<proteinExistence type="predicted"/>
<name>A0ABD3D5D5_9LAMI</name>
<dbReference type="EMBL" id="JAVIJP010000027">
    <property type="protein sequence ID" value="KAL3636414.1"/>
    <property type="molecule type" value="Genomic_DNA"/>
</dbReference>
<dbReference type="AlphaFoldDB" id="A0ABD3D5D5"/>
<dbReference type="InterPro" id="IPR027944">
    <property type="entry name" value="SEO_C"/>
</dbReference>
<gene>
    <name evidence="2" type="ORF">CASFOL_020961</name>
</gene>
<evidence type="ECO:0000313" key="2">
    <source>
        <dbReference type="EMBL" id="KAL3636414.1"/>
    </source>
</evidence>
<dbReference type="Proteomes" id="UP001632038">
    <property type="component" value="Unassembled WGS sequence"/>
</dbReference>
<feature type="domain" description="Sieve element occlusion C-terminal" evidence="1">
    <location>
        <begin position="300"/>
        <end position="533"/>
    </location>
</feature>
<accession>A0ABD3D5D5</accession>
<keyword evidence="3" id="KW-1185">Reference proteome</keyword>
<organism evidence="2 3">
    <name type="scientific">Castilleja foliolosa</name>
    <dbReference type="NCBI Taxonomy" id="1961234"/>
    <lineage>
        <taxon>Eukaryota</taxon>
        <taxon>Viridiplantae</taxon>
        <taxon>Streptophyta</taxon>
        <taxon>Embryophyta</taxon>
        <taxon>Tracheophyta</taxon>
        <taxon>Spermatophyta</taxon>
        <taxon>Magnoliopsida</taxon>
        <taxon>eudicotyledons</taxon>
        <taxon>Gunneridae</taxon>
        <taxon>Pentapetalae</taxon>
        <taxon>asterids</taxon>
        <taxon>lamiids</taxon>
        <taxon>Lamiales</taxon>
        <taxon>Orobanchaceae</taxon>
        <taxon>Pedicularideae</taxon>
        <taxon>Castillejinae</taxon>
        <taxon>Castilleja</taxon>
    </lineage>
</organism>
<reference evidence="3" key="1">
    <citation type="journal article" date="2024" name="IScience">
        <title>Strigolactones Initiate the Formation of Haustorium-like Structures in Castilleja.</title>
        <authorList>
            <person name="Buerger M."/>
            <person name="Peterson D."/>
            <person name="Chory J."/>
        </authorList>
    </citation>
    <scope>NUCLEOTIDE SEQUENCE [LARGE SCALE GENOMIC DNA]</scope>
</reference>
<dbReference type="PANTHER" id="PTHR33232">
    <property type="entry name" value="PROTEIN SIEVE ELEMENT OCCLUSION B-LIKE"/>
    <property type="match status" value="1"/>
</dbReference>
<dbReference type="Pfam" id="PF14577">
    <property type="entry name" value="SEO_C"/>
    <property type="match status" value="1"/>
</dbReference>
<dbReference type="InterPro" id="IPR039299">
    <property type="entry name" value="SEOA"/>
</dbReference>
<evidence type="ECO:0000313" key="3">
    <source>
        <dbReference type="Proteomes" id="UP001632038"/>
    </source>
</evidence>
<sequence>MSSCEGSFVDRIDLSEVVGTHDPDDRHLDSEMLLNLLQTTFCFVADDVLDAKHDEIAISDIDFTGSKEPISLIMYKISSEPNPNRKVIAAWGIYSLGTKLNSLCKELREYADKSQGQIETRLYDKLLHMFKENKDDNNQLTLKTLFASQNKFPFKNASSDKKCDIQELKNKVVILLISKPELFPIDKIFFLSQQTRYHHSNQTKPEEKYAIIWVPIIQTSSEWTHADKATFELVSNSLPWLSIRRPWLLNLTVINYMKQEWEFEKDPIMVVLDENGLVSNSNALDMVWIWGPTAFPFSASREKELWGEENWDLHLIINGINTLSSAWVDEGKNLCIFGSDNLDWIREINATIKKINSFGVQLELLYVGCKNPSEKNVNTIINIIEQEDLCNSLTLNKINLFWFRLEAIKKSIGRQNPISFRLYKISTEVSELLEMKSDQDWALIGGGLSTDVIKIDREKTKEFIDLFPLWSRNVARMGLVDGIRSAFEAQNFGDEKKCYESEMIPFEEGLIEDTMVCGSCKGYVEKFVLYKCDDE</sequence>
<protein>
    <recommendedName>
        <fullName evidence="1">Sieve element occlusion C-terminal domain-containing protein</fullName>
    </recommendedName>
</protein>